<sequence>MMGHLDFAGLDGGFLSRPLSRFDLSSTFSCCESSTVFLRVDFSLLLVCSQWWHVEVGDPSLGPCEGKGLRLLVEPWFLSLFSDPYGATSESNKELSPFDDWSLKHVSLAENGVATSIAISVTLVHRYQLSGD</sequence>
<reference evidence="1 2" key="1">
    <citation type="submission" date="2021-03" db="EMBL/GenBank/DDBJ databases">
        <authorList>
            <person name="King G.J."/>
            <person name="Bancroft I."/>
            <person name="Baten A."/>
            <person name="Bloomfield J."/>
            <person name="Borpatragohain P."/>
            <person name="He Z."/>
            <person name="Irish N."/>
            <person name="Irwin J."/>
            <person name="Liu K."/>
            <person name="Mauleon R.P."/>
            <person name="Moore J."/>
            <person name="Morris R."/>
            <person name="Ostergaard L."/>
            <person name="Wang B."/>
            <person name="Wells R."/>
        </authorList>
    </citation>
    <scope>NUCLEOTIDE SEQUENCE [LARGE SCALE GENOMIC DNA]</scope>
    <source>
        <strain evidence="1">R-o-18</strain>
        <tissue evidence="1">Leaf</tissue>
    </source>
</reference>
<comment type="caution">
    <text evidence="1">The sequence shown here is derived from an EMBL/GenBank/DDBJ whole genome shotgun (WGS) entry which is preliminary data.</text>
</comment>
<gene>
    <name evidence="1" type="primary">A03g500470.1_BraROA</name>
    <name evidence="1" type="ORF">IGI04_009020</name>
</gene>
<name>A0ABQ7MW37_BRACM</name>
<evidence type="ECO:0000313" key="1">
    <source>
        <dbReference type="EMBL" id="KAG5402901.1"/>
    </source>
</evidence>
<keyword evidence="2" id="KW-1185">Reference proteome</keyword>
<evidence type="ECO:0000313" key="2">
    <source>
        <dbReference type="Proteomes" id="UP000823674"/>
    </source>
</evidence>
<accession>A0ABQ7MW37</accession>
<proteinExistence type="predicted"/>
<organism evidence="1 2">
    <name type="scientific">Brassica rapa subsp. trilocularis</name>
    <dbReference type="NCBI Taxonomy" id="1813537"/>
    <lineage>
        <taxon>Eukaryota</taxon>
        <taxon>Viridiplantae</taxon>
        <taxon>Streptophyta</taxon>
        <taxon>Embryophyta</taxon>
        <taxon>Tracheophyta</taxon>
        <taxon>Spermatophyta</taxon>
        <taxon>Magnoliopsida</taxon>
        <taxon>eudicotyledons</taxon>
        <taxon>Gunneridae</taxon>
        <taxon>Pentapetalae</taxon>
        <taxon>rosids</taxon>
        <taxon>malvids</taxon>
        <taxon>Brassicales</taxon>
        <taxon>Brassicaceae</taxon>
        <taxon>Brassiceae</taxon>
        <taxon>Brassica</taxon>
    </lineage>
</organism>
<dbReference type="EMBL" id="JADBGQ010000003">
    <property type="protein sequence ID" value="KAG5402901.1"/>
    <property type="molecule type" value="Genomic_DNA"/>
</dbReference>
<dbReference type="Proteomes" id="UP000823674">
    <property type="component" value="Chromosome A03"/>
</dbReference>
<protein>
    <submittedName>
        <fullName evidence="1">Uncharacterized protein</fullName>
    </submittedName>
</protein>